<evidence type="ECO:0000256" key="3">
    <source>
        <dbReference type="ARBA" id="ARBA00023125"/>
    </source>
</evidence>
<name>A0A3S4EN45_SALET</name>
<evidence type="ECO:0000256" key="1">
    <source>
        <dbReference type="ARBA" id="ARBA00008857"/>
    </source>
</evidence>
<organism evidence="8 9">
    <name type="scientific">Salmonella enterica subsp. enterica serovar Sanjuan</name>
    <dbReference type="NCBI Taxonomy" id="1160765"/>
    <lineage>
        <taxon>Bacteria</taxon>
        <taxon>Pseudomonadati</taxon>
        <taxon>Pseudomonadota</taxon>
        <taxon>Gammaproteobacteria</taxon>
        <taxon>Enterobacterales</taxon>
        <taxon>Enterobacteriaceae</taxon>
        <taxon>Salmonella</taxon>
    </lineage>
</organism>
<evidence type="ECO:0000259" key="6">
    <source>
        <dbReference type="PROSITE" id="PS51898"/>
    </source>
</evidence>
<dbReference type="CDD" id="cd00397">
    <property type="entry name" value="DNA_BRE_C"/>
    <property type="match status" value="1"/>
</dbReference>
<dbReference type="PROSITE" id="PS51898">
    <property type="entry name" value="TYR_RECOMBINASE"/>
    <property type="match status" value="1"/>
</dbReference>
<dbReference type="PANTHER" id="PTHR30349">
    <property type="entry name" value="PHAGE INTEGRASE-RELATED"/>
    <property type="match status" value="1"/>
</dbReference>
<accession>A0A3S4EN45</accession>
<evidence type="ECO:0000259" key="7">
    <source>
        <dbReference type="PROSITE" id="PS51900"/>
    </source>
</evidence>
<dbReference type="InterPro" id="IPR011010">
    <property type="entry name" value="DNA_brk_join_enz"/>
</dbReference>
<protein>
    <submittedName>
        <fullName evidence="8">Probable phage integrase</fullName>
    </submittedName>
</protein>
<comment type="similarity">
    <text evidence="1">Belongs to the 'phage' integrase family.</text>
</comment>
<dbReference type="AlphaFoldDB" id="A0A3S4EN45"/>
<dbReference type="GO" id="GO:0003677">
    <property type="term" value="F:DNA binding"/>
    <property type="evidence" value="ECO:0007669"/>
    <property type="project" value="UniProtKB-UniRule"/>
</dbReference>
<feature type="domain" description="Core-binding (CB)" evidence="7">
    <location>
        <begin position="4"/>
        <end position="83"/>
    </location>
</feature>
<dbReference type="GO" id="GO:0015074">
    <property type="term" value="P:DNA integration"/>
    <property type="evidence" value="ECO:0007669"/>
    <property type="project" value="UniProtKB-KW"/>
</dbReference>
<sequence length="320" mass="37674">MEDISFKLLTEQYFYSKSLRPATEWSYQKVVRSFEGFTPFNPASIDHLTVLKWRHKVLNDQNRATRTWNNKVAHMRALFNFGIKQGLLPLAENPFNGAVVRPGTKKKKTLTQAQMDAMYRLMEQHLESEGIQGKSSIFNGRRHALRPAWFWLTVMNVFRYTAIRQNQLLHIRLGDINLEERWIDLNIEGAKNHREHRVPIVSALYPSLEFLVMRAEQAGMEQSNQVFNVGWFDLVRKNKYPEVMNEYPLRAFFRRLSRECKFTVTPHRFRHTVATHMMKSPERNLYAVKKLLGHVSITSTLEYIDESVDSLRDILETELM</sequence>
<dbReference type="InterPro" id="IPR002104">
    <property type="entry name" value="Integrase_catalytic"/>
</dbReference>
<dbReference type="InterPro" id="IPR050090">
    <property type="entry name" value="Tyrosine_recombinase_XerCD"/>
</dbReference>
<dbReference type="InterPro" id="IPR010998">
    <property type="entry name" value="Integrase_recombinase_N"/>
</dbReference>
<evidence type="ECO:0000256" key="5">
    <source>
        <dbReference type="PROSITE-ProRule" id="PRU01248"/>
    </source>
</evidence>
<dbReference type="Gene3D" id="1.10.150.130">
    <property type="match status" value="1"/>
</dbReference>
<feature type="domain" description="Tyr recombinase" evidence="6">
    <location>
        <begin position="105"/>
        <end position="316"/>
    </location>
</feature>
<keyword evidence="4" id="KW-0233">DNA recombination</keyword>
<evidence type="ECO:0000256" key="2">
    <source>
        <dbReference type="ARBA" id="ARBA00022908"/>
    </source>
</evidence>
<reference evidence="8 9" key="1">
    <citation type="submission" date="2018-12" db="EMBL/GenBank/DDBJ databases">
        <authorList>
            <consortium name="Pathogen Informatics"/>
        </authorList>
    </citation>
    <scope>NUCLEOTIDE SEQUENCE [LARGE SCALE GENOMIC DNA]</scope>
    <source>
        <strain evidence="8 9">NCTC7406</strain>
    </source>
</reference>
<dbReference type="InterPro" id="IPR013762">
    <property type="entry name" value="Integrase-like_cat_sf"/>
</dbReference>
<dbReference type="Pfam" id="PF00589">
    <property type="entry name" value="Phage_integrase"/>
    <property type="match status" value="1"/>
</dbReference>
<dbReference type="Gene3D" id="1.10.443.10">
    <property type="entry name" value="Intergrase catalytic core"/>
    <property type="match status" value="1"/>
</dbReference>
<dbReference type="InterPro" id="IPR044068">
    <property type="entry name" value="CB"/>
</dbReference>
<dbReference type="Proteomes" id="UP000276345">
    <property type="component" value="Chromosome"/>
</dbReference>
<dbReference type="PANTHER" id="PTHR30349:SF41">
    <property type="entry name" value="INTEGRASE_RECOMBINASE PROTEIN MJ0367-RELATED"/>
    <property type="match status" value="1"/>
</dbReference>
<evidence type="ECO:0000256" key="4">
    <source>
        <dbReference type="ARBA" id="ARBA00023172"/>
    </source>
</evidence>
<evidence type="ECO:0000313" key="9">
    <source>
        <dbReference type="Proteomes" id="UP000276345"/>
    </source>
</evidence>
<keyword evidence="2" id="KW-0229">DNA integration</keyword>
<dbReference type="PROSITE" id="PS51900">
    <property type="entry name" value="CB"/>
    <property type="match status" value="1"/>
</dbReference>
<evidence type="ECO:0000313" key="8">
    <source>
        <dbReference type="EMBL" id="VEA03561.1"/>
    </source>
</evidence>
<proteinExistence type="inferred from homology"/>
<dbReference type="GO" id="GO:0006310">
    <property type="term" value="P:DNA recombination"/>
    <property type="evidence" value="ECO:0007669"/>
    <property type="project" value="UniProtKB-KW"/>
</dbReference>
<keyword evidence="3 5" id="KW-0238">DNA-binding</keyword>
<dbReference type="SUPFAM" id="SSF56349">
    <property type="entry name" value="DNA breaking-rejoining enzymes"/>
    <property type="match status" value="1"/>
</dbReference>
<gene>
    <name evidence="8" type="primary">STY4666_2</name>
    <name evidence="8" type="ORF">NCTC7406_00930</name>
</gene>
<dbReference type="EMBL" id="LR134142">
    <property type="protein sequence ID" value="VEA03561.1"/>
    <property type="molecule type" value="Genomic_DNA"/>
</dbReference>